<keyword evidence="3" id="KW-1185">Reference proteome</keyword>
<dbReference type="AlphaFoldDB" id="A0A1R3KNF0"/>
<protein>
    <submittedName>
        <fullName evidence="2">Uncharacterized protein</fullName>
    </submittedName>
</protein>
<dbReference type="PANTHER" id="PTHR33621">
    <property type="entry name" value="ASPARTIC/GLUTAMIC ACID-RICH PROTEIN"/>
    <property type="match status" value="1"/>
</dbReference>
<feature type="region of interest" description="Disordered" evidence="1">
    <location>
        <begin position="67"/>
        <end position="94"/>
    </location>
</feature>
<feature type="compositionally biased region" description="Basic and acidic residues" evidence="1">
    <location>
        <begin position="241"/>
        <end position="251"/>
    </location>
</feature>
<feature type="compositionally biased region" description="Basic and acidic residues" evidence="1">
    <location>
        <begin position="493"/>
        <end position="510"/>
    </location>
</feature>
<feature type="region of interest" description="Disordered" evidence="1">
    <location>
        <begin position="171"/>
        <end position="354"/>
    </location>
</feature>
<evidence type="ECO:0000256" key="1">
    <source>
        <dbReference type="SAM" id="MobiDB-lite"/>
    </source>
</evidence>
<feature type="compositionally biased region" description="Basic and acidic residues" evidence="1">
    <location>
        <begin position="541"/>
        <end position="550"/>
    </location>
</feature>
<dbReference type="OrthoDB" id="1916794at2759"/>
<sequence>MDFHSLTRKELQTLCKQNKIPANITNVAMADALKALETVEGLDEIMNQSQSPEKTINNSSQEILSTATRASTRRKTAKEEPKSTQPTTRTRRMTKRTVELDEENRNVNVPETPVMAATSTTTRRRAAVGTTRRKVEAQKEEGSVQHTYGTRRSVRLLEKCMAGLSLKNDEMVEEKKTGQSGAVSEVPLARNLSESLEDENDLKDDALENSESHDTGDNEGTVASEADSQKSSNFDGPSALDAKDASHHEETNESDAYLAKSETELAFMPDGTIDPKGSDDVAVSGDTNEIDNLKEEGLVAENNGVSHANETKSTEVLVAEAYSDDDSSFSDNGSSADEQQQEEVSSETDYNCSVDPVNEDALIDVNVTEAEMTAAETSFNNAPQSVAAGGISINKILEHHDEEAFVNVCIKPAEEFSETTLIIPQQEKSPIAAKLTSPSPSLSLAANSEMTSFKPLSPPPLTAQSSQPTRFTPRKSSSKKQATVPKTVPISDINKENIDNNSEKEVEPSLEKSTQNLDAMSLRALKKLITKKLDKLQIAENVKNKEEKNGNKQPFGKARPALQILPQNCMPSGETEKEN</sequence>
<dbReference type="PANTHER" id="PTHR33621:SF2">
    <property type="entry name" value="RIBOSOMAL L1 DOMAIN-CONTAINING PROTEIN"/>
    <property type="match status" value="1"/>
</dbReference>
<feature type="region of interest" description="Disordered" evidence="1">
    <location>
        <begin position="119"/>
        <end position="147"/>
    </location>
</feature>
<feature type="compositionally biased region" description="Low complexity" evidence="1">
    <location>
        <begin position="437"/>
        <end position="446"/>
    </location>
</feature>
<dbReference type="EMBL" id="AWUE01012671">
    <property type="protein sequence ID" value="OMP08528.1"/>
    <property type="molecule type" value="Genomic_DNA"/>
</dbReference>
<accession>A0A1R3KNF0</accession>
<feature type="region of interest" description="Disordered" evidence="1">
    <location>
        <begin position="541"/>
        <end position="579"/>
    </location>
</feature>
<dbReference type="Proteomes" id="UP000187203">
    <property type="component" value="Unassembled WGS sequence"/>
</dbReference>
<feature type="region of interest" description="Disordered" evidence="1">
    <location>
        <begin position="431"/>
        <end position="513"/>
    </location>
</feature>
<evidence type="ECO:0000313" key="3">
    <source>
        <dbReference type="Proteomes" id="UP000187203"/>
    </source>
</evidence>
<reference evidence="3" key="1">
    <citation type="submission" date="2013-09" db="EMBL/GenBank/DDBJ databases">
        <title>Corchorus olitorius genome sequencing.</title>
        <authorList>
            <person name="Alam M."/>
            <person name="Haque M.S."/>
            <person name="Islam M.S."/>
            <person name="Emdad E.M."/>
            <person name="Islam M.M."/>
            <person name="Ahmed B."/>
            <person name="Halim A."/>
            <person name="Hossen Q.M.M."/>
            <person name="Hossain M.Z."/>
            <person name="Ahmed R."/>
            <person name="Khan M.M."/>
            <person name="Islam R."/>
            <person name="Rashid M.M."/>
            <person name="Khan S.A."/>
            <person name="Rahman M.S."/>
            <person name="Alam M."/>
            <person name="Yahiya A.S."/>
            <person name="Khan M.S."/>
            <person name="Azam M.S."/>
            <person name="Haque T."/>
            <person name="Lashkar M.Z.H."/>
            <person name="Akhand A.I."/>
            <person name="Morshed G."/>
            <person name="Roy S."/>
            <person name="Uddin K.S."/>
            <person name="Rabeya T."/>
            <person name="Hossain A.S."/>
            <person name="Chowdhury A."/>
            <person name="Snigdha A.R."/>
            <person name="Mortoza M.S."/>
            <person name="Matin S.A."/>
            <person name="Hoque S.M.E."/>
            <person name="Islam M.K."/>
            <person name="Roy D.K."/>
            <person name="Haider R."/>
            <person name="Moosa M.M."/>
            <person name="Elias S.M."/>
            <person name="Hasan A.M."/>
            <person name="Jahan S."/>
            <person name="Shafiuddin M."/>
            <person name="Mahmood N."/>
            <person name="Shommy N.S."/>
        </authorList>
    </citation>
    <scope>NUCLEOTIDE SEQUENCE [LARGE SCALE GENOMIC DNA]</scope>
    <source>
        <strain evidence="3">cv. O-4</strain>
    </source>
</reference>
<organism evidence="2 3">
    <name type="scientific">Corchorus olitorius</name>
    <dbReference type="NCBI Taxonomy" id="93759"/>
    <lineage>
        <taxon>Eukaryota</taxon>
        <taxon>Viridiplantae</taxon>
        <taxon>Streptophyta</taxon>
        <taxon>Embryophyta</taxon>
        <taxon>Tracheophyta</taxon>
        <taxon>Spermatophyta</taxon>
        <taxon>Magnoliopsida</taxon>
        <taxon>eudicotyledons</taxon>
        <taxon>Gunneridae</taxon>
        <taxon>Pentapetalae</taxon>
        <taxon>rosids</taxon>
        <taxon>malvids</taxon>
        <taxon>Malvales</taxon>
        <taxon>Malvaceae</taxon>
        <taxon>Grewioideae</taxon>
        <taxon>Apeibeae</taxon>
        <taxon>Corchorus</taxon>
    </lineage>
</organism>
<name>A0A1R3KNF0_9ROSI</name>
<feature type="compositionally biased region" description="Basic and acidic residues" evidence="1">
    <location>
        <begin position="203"/>
        <end position="216"/>
    </location>
</feature>
<evidence type="ECO:0000313" key="2">
    <source>
        <dbReference type="EMBL" id="OMP08528.1"/>
    </source>
</evidence>
<gene>
    <name evidence="2" type="ORF">COLO4_06387</name>
</gene>
<proteinExistence type="predicted"/>
<feature type="compositionally biased region" description="Basic and acidic residues" evidence="1">
    <location>
        <begin position="133"/>
        <end position="143"/>
    </location>
</feature>
<comment type="caution">
    <text evidence="2">The sequence shown here is derived from an EMBL/GenBank/DDBJ whole genome shotgun (WGS) entry which is preliminary data.</text>
</comment>